<evidence type="ECO:0000259" key="9">
    <source>
        <dbReference type="Pfam" id="PF25967"/>
    </source>
</evidence>
<accession>A0ABW2KY10</accession>
<evidence type="ECO:0000259" key="8">
    <source>
        <dbReference type="Pfam" id="PF25944"/>
    </source>
</evidence>
<dbReference type="InterPro" id="IPR006143">
    <property type="entry name" value="RND_pump_MFP"/>
</dbReference>
<feature type="domain" description="Multidrug resistance protein MdtA-like beta-barrel" evidence="8">
    <location>
        <begin position="225"/>
        <end position="318"/>
    </location>
</feature>
<evidence type="ECO:0000256" key="2">
    <source>
        <dbReference type="ARBA" id="ARBA00009477"/>
    </source>
</evidence>
<dbReference type="PANTHER" id="PTHR30469:SF33">
    <property type="entry name" value="SLR1207 PROTEIN"/>
    <property type="match status" value="1"/>
</dbReference>
<dbReference type="SUPFAM" id="SSF111369">
    <property type="entry name" value="HlyD-like secretion proteins"/>
    <property type="match status" value="1"/>
</dbReference>
<sequence>MPKSRSLLRRWPLIGLLLLIPAAAAAAYYFGRTPPQPPPSVPVRLGDIEQTVLATGTLEAKEMVSVGAQVSGQVIRLAVELGQTVTQGDLIAEIDSVTQRNALRTAEASLKAFQAQKRQQQANLVRDRAAFARQRQMLSADATSRAEFEVAQASLAATEAQIEALEAQIVQAQISVETARANLGYTRITSPIDGTVVAIVTKQGQTVNANQTAPTIVKIANLNEMTVKAEISEADVTRVRPGQEAYFTILGEPDRRYTTTLRSVEPAPESLQSESSSASNAASSSTSTAIYYNGLLDVPNPEGRLRISMTAQVSIVLDRAQNVPLIPSAALGNRRRDGSYTVLVADPDGGPAQPRQIRVGLNNNAVAEVREGLAEGERVVIGQGSAGGASAAITPRRMGPSPMGL</sequence>
<protein>
    <submittedName>
        <fullName evidence="10">Efflux RND transporter periplasmic adaptor subunit</fullName>
    </submittedName>
</protein>
<dbReference type="Gene3D" id="2.40.30.170">
    <property type="match status" value="1"/>
</dbReference>
<keyword evidence="11" id="KW-1185">Reference proteome</keyword>
<evidence type="ECO:0000313" key="11">
    <source>
        <dbReference type="Proteomes" id="UP001596456"/>
    </source>
</evidence>
<feature type="domain" description="Multidrug resistance protein MdtA-like barrel-sandwich hybrid" evidence="7">
    <location>
        <begin position="63"/>
        <end position="217"/>
    </location>
</feature>
<dbReference type="Pfam" id="PF25944">
    <property type="entry name" value="Beta-barrel_RND"/>
    <property type="match status" value="1"/>
</dbReference>
<dbReference type="InterPro" id="IPR058627">
    <property type="entry name" value="MdtA-like_C"/>
</dbReference>
<dbReference type="Gene3D" id="6.10.140.1990">
    <property type="match status" value="1"/>
</dbReference>
<dbReference type="Gene3D" id="2.40.420.20">
    <property type="match status" value="1"/>
</dbReference>
<evidence type="ECO:0000256" key="1">
    <source>
        <dbReference type="ARBA" id="ARBA00004236"/>
    </source>
</evidence>
<dbReference type="NCBIfam" id="TIGR01730">
    <property type="entry name" value="RND_mfp"/>
    <property type="match status" value="1"/>
</dbReference>
<comment type="subcellular location">
    <subcellularLocation>
        <location evidence="1">Cell membrane</location>
    </subcellularLocation>
</comment>
<evidence type="ECO:0000256" key="3">
    <source>
        <dbReference type="ARBA" id="ARBA00022448"/>
    </source>
</evidence>
<dbReference type="Pfam" id="PF25967">
    <property type="entry name" value="RND-MFP_C"/>
    <property type="match status" value="1"/>
</dbReference>
<evidence type="ECO:0000259" key="7">
    <source>
        <dbReference type="Pfam" id="PF25917"/>
    </source>
</evidence>
<feature type="domain" description="Multidrug resistance protein MdtA-like C-terminal permuted SH3" evidence="9">
    <location>
        <begin position="322"/>
        <end position="383"/>
    </location>
</feature>
<keyword evidence="3" id="KW-0813">Transport</keyword>
<dbReference type="Gene3D" id="2.40.50.100">
    <property type="match status" value="1"/>
</dbReference>
<feature type="compositionally biased region" description="Low complexity" evidence="6">
    <location>
        <begin position="273"/>
        <end position="283"/>
    </location>
</feature>
<organism evidence="10 11">
    <name type="scientific">Rhodocista pekingensis</name>
    <dbReference type="NCBI Taxonomy" id="201185"/>
    <lineage>
        <taxon>Bacteria</taxon>
        <taxon>Pseudomonadati</taxon>
        <taxon>Pseudomonadota</taxon>
        <taxon>Alphaproteobacteria</taxon>
        <taxon>Rhodospirillales</taxon>
        <taxon>Azospirillaceae</taxon>
        <taxon>Rhodocista</taxon>
    </lineage>
</organism>
<feature type="region of interest" description="Disordered" evidence="6">
    <location>
        <begin position="262"/>
        <end position="283"/>
    </location>
</feature>
<evidence type="ECO:0000313" key="10">
    <source>
        <dbReference type="EMBL" id="MFC7333904.1"/>
    </source>
</evidence>
<comment type="similarity">
    <text evidence="2">Belongs to the membrane fusion protein (MFP) (TC 8.A.1) family.</text>
</comment>
<dbReference type="InterPro" id="IPR030190">
    <property type="entry name" value="MacA_alpha-hairpin_sf"/>
</dbReference>
<dbReference type="InterPro" id="IPR058626">
    <property type="entry name" value="MdtA-like_b-barrel"/>
</dbReference>
<feature type="coiled-coil region" evidence="5">
    <location>
        <begin position="148"/>
        <end position="182"/>
    </location>
</feature>
<reference evidence="11" key="1">
    <citation type="journal article" date="2019" name="Int. J. Syst. Evol. Microbiol.">
        <title>The Global Catalogue of Microorganisms (GCM) 10K type strain sequencing project: providing services to taxonomists for standard genome sequencing and annotation.</title>
        <authorList>
            <consortium name="The Broad Institute Genomics Platform"/>
            <consortium name="The Broad Institute Genome Sequencing Center for Infectious Disease"/>
            <person name="Wu L."/>
            <person name="Ma J."/>
        </authorList>
    </citation>
    <scope>NUCLEOTIDE SEQUENCE [LARGE SCALE GENOMIC DNA]</scope>
    <source>
        <strain evidence="11">CGMCC 1.16275</strain>
    </source>
</reference>
<evidence type="ECO:0000256" key="4">
    <source>
        <dbReference type="ARBA" id="ARBA00023054"/>
    </source>
</evidence>
<comment type="caution">
    <text evidence="10">The sequence shown here is derived from an EMBL/GenBank/DDBJ whole genome shotgun (WGS) entry which is preliminary data.</text>
</comment>
<keyword evidence="4 5" id="KW-0175">Coiled coil</keyword>
<dbReference type="Proteomes" id="UP001596456">
    <property type="component" value="Unassembled WGS sequence"/>
</dbReference>
<proteinExistence type="inferred from homology"/>
<dbReference type="RefSeq" id="WP_377359284.1">
    <property type="nucleotide sequence ID" value="NZ_JBHTCM010000010.1"/>
</dbReference>
<dbReference type="PANTHER" id="PTHR30469">
    <property type="entry name" value="MULTIDRUG RESISTANCE PROTEIN MDTA"/>
    <property type="match status" value="1"/>
</dbReference>
<gene>
    <name evidence="10" type="ORF">ACFQPS_12090</name>
</gene>
<dbReference type="Pfam" id="PF25917">
    <property type="entry name" value="BSH_RND"/>
    <property type="match status" value="1"/>
</dbReference>
<dbReference type="EMBL" id="JBHTCM010000010">
    <property type="protein sequence ID" value="MFC7333904.1"/>
    <property type="molecule type" value="Genomic_DNA"/>
</dbReference>
<name>A0ABW2KY10_9PROT</name>
<evidence type="ECO:0000256" key="6">
    <source>
        <dbReference type="SAM" id="MobiDB-lite"/>
    </source>
</evidence>
<dbReference type="InterPro" id="IPR058625">
    <property type="entry name" value="MdtA-like_BSH"/>
</dbReference>
<evidence type="ECO:0000256" key="5">
    <source>
        <dbReference type="SAM" id="Coils"/>
    </source>
</evidence>